<dbReference type="InterPro" id="IPR024535">
    <property type="entry name" value="RHGA/B-epi-like_pectate_lyase"/>
</dbReference>
<dbReference type="InterPro" id="IPR051262">
    <property type="entry name" value="SMP-30/CGR1_Lactonase"/>
</dbReference>
<feature type="domain" description="Rhamnogalacturonase A/B/Epimerase-like pectate lyase" evidence="2">
    <location>
        <begin position="42"/>
        <end position="264"/>
    </location>
</feature>
<organism evidence="3 4">
    <name type="scientific">Sphingomonas rustica</name>
    <dbReference type="NCBI Taxonomy" id="3103142"/>
    <lineage>
        <taxon>Bacteria</taxon>
        <taxon>Pseudomonadati</taxon>
        <taxon>Pseudomonadota</taxon>
        <taxon>Alphaproteobacteria</taxon>
        <taxon>Sphingomonadales</taxon>
        <taxon>Sphingomonadaceae</taxon>
        <taxon>Sphingomonas</taxon>
    </lineage>
</organism>
<dbReference type="RefSeq" id="WP_346244987.1">
    <property type="nucleotide sequence ID" value="NZ_JBDIZK010000001.1"/>
</dbReference>
<sequence length="1003" mass="108182">MKPFWVFVLTLLLCPLPAAAASTSVYLTRPEDPRAIVVKGAGDGRTDDSAALQQAIDVAATTSGGKGGVVFLPAGRYRISRTIFVRSAVRIFGFGATRPVIVLGDATPGYGKGIAAMLSFTGEDQYRVGAVPVPPPTSVPANPDIFDATSSTFYSALSNVDFEIGNGNEGAVAVRFRVAQHGFLRHVDFHLGSGLAGIYQAGNECENLRFYGGRYGILTEKTSPAWQFTLIDSEFVGQRDAAIREHEARLTLINVAIRDVPVGVEIDRGYSDSLWGKDVRFENVSKAGVLISNEGSVFTQIGFANALARDTPVFARFRDSGRTVAGQGRQYRVTDFSYGLKLPGLGAPGAFATDVTMAPLTRMPPRRKPAIAALPPVRDWVNVRDLGVKGDDETDDTQALQRAIDTHRVLYLPIGRYRVTDTLTLRPDTVLIALHPSLTHVYLPDNAPAYAGVGSAKAMIRSSRGGNAIVSGLGLWTGGVNPRATALLWRAGEASMVNDVKIQGGGGTVLTKGSPIGYGDPRARFDGQHPSIWVTDGGGGTFAAIWSPNTLASAGFYVSDTKTPGQVYELSAEHHYRVEIVLENVENWEFHAPQTEQEVRDGVNAVSTEIRNSRNILFANYHGYRVTRSIKPMDAAVKLYNSSDIRFRNVHVNGESGFASCDDKGCGTYLRASKYPFENAIKDMTGGQEVREREFARLEIGAVPTTRTPVPVTAGIEKLADGFYSIAGAAVDARGKLYFIDRFFHRIHGWSEKDGLSILADAPLDPVSLAVDKSGRLMVLSSAGHDATVYSIDPATPADVTVIEPTPARRRAGALTALPGNMWANGEFADRIDPATYEYPPIADFFTRAMGTAKPREYVSPDGSLVLPAFRVWNQGPDDHQGWRWSDTLDAYGLVTARPGERVVLTNGSENRTYSGTVGAGGALTDLTVVADRGGESVARHPDGSLYVANGQIFVYDPAGAPVRRIDVPERPLQLIFGGSDGRTLFILTHHSLYRLRTGPAVD</sequence>
<dbReference type="InterPro" id="IPR012334">
    <property type="entry name" value="Pectin_lyas_fold"/>
</dbReference>
<dbReference type="Proteomes" id="UP001427805">
    <property type="component" value="Unassembled WGS sequence"/>
</dbReference>
<dbReference type="InterPro" id="IPR011050">
    <property type="entry name" value="Pectin_lyase_fold/virulence"/>
</dbReference>
<evidence type="ECO:0000313" key="3">
    <source>
        <dbReference type="EMBL" id="MEN3745992.1"/>
    </source>
</evidence>
<keyword evidence="1" id="KW-0732">Signal</keyword>
<comment type="caution">
    <text evidence="3">The sequence shown here is derived from an EMBL/GenBank/DDBJ whole genome shotgun (WGS) entry which is preliminary data.</text>
</comment>
<dbReference type="Pfam" id="PF12708">
    <property type="entry name" value="Pect-lyase_RHGA_epim"/>
    <property type="match status" value="2"/>
</dbReference>
<feature type="domain" description="Rhamnogalacturonase A/B/Epimerase-like pectate lyase" evidence="2">
    <location>
        <begin position="380"/>
        <end position="432"/>
    </location>
</feature>
<protein>
    <submittedName>
        <fullName evidence="3">Glycosyl hydrolase family 28-related protein</fullName>
    </submittedName>
</protein>
<dbReference type="PANTHER" id="PTHR47572">
    <property type="entry name" value="LIPOPROTEIN-RELATED"/>
    <property type="match status" value="1"/>
</dbReference>
<dbReference type="InterPro" id="IPR011042">
    <property type="entry name" value="6-blade_b-propeller_TolB-like"/>
</dbReference>
<dbReference type="SUPFAM" id="SSF51126">
    <property type="entry name" value="Pectin lyase-like"/>
    <property type="match status" value="3"/>
</dbReference>
<gene>
    <name evidence="3" type="ORF">TPR58_02345</name>
</gene>
<dbReference type="EMBL" id="JBDIZK010000001">
    <property type="protein sequence ID" value="MEN3745992.1"/>
    <property type="molecule type" value="Genomic_DNA"/>
</dbReference>
<dbReference type="SUPFAM" id="SSF63829">
    <property type="entry name" value="Calcium-dependent phosphotriesterase"/>
    <property type="match status" value="1"/>
</dbReference>
<keyword evidence="4" id="KW-1185">Reference proteome</keyword>
<evidence type="ECO:0000259" key="2">
    <source>
        <dbReference type="Pfam" id="PF12708"/>
    </source>
</evidence>
<feature type="signal peptide" evidence="1">
    <location>
        <begin position="1"/>
        <end position="20"/>
    </location>
</feature>
<dbReference type="Gene3D" id="2.120.10.30">
    <property type="entry name" value="TolB, C-terminal domain"/>
    <property type="match status" value="2"/>
</dbReference>
<keyword evidence="3" id="KW-0378">Hydrolase</keyword>
<proteinExistence type="predicted"/>
<reference evidence="3 4" key="1">
    <citation type="submission" date="2024-05" db="EMBL/GenBank/DDBJ databases">
        <title>Sphingomonas sp. HF-S3 16S ribosomal RNA gene Genome sequencing and assembly.</title>
        <authorList>
            <person name="Lee H."/>
        </authorList>
    </citation>
    <scope>NUCLEOTIDE SEQUENCE [LARGE SCALE GENOMIC DNA]</scope>
    <source>
        <strain evidence="3 4">HF-S3</strain>
    </source>
</reference>
<feature type="chain" id="PRO_5046042311" evidence="1">
    <location>
        <begin position="21"/>
        <end position="1003"/>
    </location>
</feature>
<dbReference type="GO" id="GO:0016787">
    <property type="term" value="F:hydrolase activity"/>
    <property type="evidence" value="ECO:0007669"/>
    <property type="project" value="UniProtKB-KW"/>
</dbReference>
<dbReference type="PANTHER" id="PTHR47572:SF4">
    <property type="entry name" value="LACTONASE DRP35"/>
    <property type="match status" value="1"/>
</dbReference>
<evidence type="ECO:0000313" key="4">
    <source>
        <dbReference type="Proteomes" id="UP001427805"/>
    </source>
</evidence>
<name>A0ABV0B6H2_9SPHN</name>
<evidence type="ECO:0000256" key="1">
    <source>
        <dbReference type="SAM" id="SignalP"/>
    </source>
</evidence>
<accession>A0ABV0B6H2</accession>
<dbReference type="Gene3D" id="2.160.20.10">
    <property type="entry name" value="Single-stranded right-handed beta-helix, Pectin lyase-like"/>
    <property type="match status" value="2"/>
</dbReference>